<dbReference type="EMBL" id="DSDO01000401">
    <property type="protein sequence ID" value="HDR47216.1"/>
    <property type="molecule type" value="Genomic_DNA"/>
</dbReference>
<organism evidence="2">
    <name type="scientific">Geoalkalibacter subterraneus</name>
    <dbReference type="NCBI Taxonomy" id="483547"/>
    <lineage>
        <taxon>Bacteria</taxon>
        <taxon>Pseudomonadati</taxon>
        <taxon>Thermodesulfobacteriota</taxon>
        <taxon>Desulfuromonadia</taxon>
        <taxon>Desulfuromonadales</taxon>
        <taxon>Geoalkalibacteraceae</taxon>
        <taxon>Geoalkalibacter</taxon>
    </lineage>
</organism>
<dbReference type="PROSITE" id="PS51833">
    <property type="entry name" value="HDOD"/>
    <property type="match status" value="1"/>
</dbReference>
<feature type="non-terminal residue" evidence="2">
    <location>
        <position position="177"/>
    </location>
</feature>
<reference evidence="2" key="1">
    <citation type="journal article" date="2020" name="mSystems">
        <title>Genome- and Community-Level Interaction Insights into Carbon Utilization and Element Cycling Functions of Hydrothermarchaeota in Hydrothermal Sediment.</title>
        <authorList>
            <person name="Zhou Z."/>
            <person name="Liu Y."/>
            <person name="Xu W."/>
            <person name="Pan J."/>
            <person name="Luo Z.H."/>
            <person name="Li M."/>
        </authorList>
    </citation>
    <scope>NUCLEOTIDE SEQUENCE [LARGE SCALE GENOMIC DNA]</scope>
    <source>
        <strain evidence="2">SpSt-1220</strain>
    </source>
</reference>
<dbReference type="Proteomes" id="UP000886162">
    <property type="component" value="Unassembled WGS sequence"/>
</dbReference>
<dbReference type="Gene3D" id="1.10.3210.10">
    <property type="entry name" value="Hypothetical protein af1432"/>
    <property type="match status" value="1"/>
</dbReference>
<dbReference type="PANTHER" id="PTHR33525:SF3">
    <property type="entry name" value="RIBONUCLEASE Y"/>
    <property type="match status" value="1"/>
</dbReference>
<dbReference type="InterPro" id="IPR052340">
    <property type="entry name" value="RNase_Y/CdgJ"/>
</dbReference>
<dbReference type="Pfam" id="PF08668">
    <property type="entry name" value="HDOD"/>
    <property type="match status" value="1"/>
</dbReference>
<dbReference type="SUPFAM" id="SSF109604">
    <property type="entry name" value="HD-domain/PDEase-like"/>
    <property type="match status" value="1"/>
</dbReference>
<proteinExistence type="predicted"/>
<feature type="domain" description="HDOD" evidence="1">
    <location>
        <begin position="52"/>
        <end position="177"/>
    </location>
</feature>
<gene>
    <name evidence="2" type="ORF">ENN94_05880</name>
</gene>
<dbReference type="AlphaFoldDB" id="A0A831LF42"/>
<evidence type="ECO:0000313" key="2">
    <source>
        <dbReference type="EMBL" id="HDR47216.1"/>
    </source>
</evidence>
<accession>A0A831LF42</accession>
<sequence length="177" mass="19313">MWAAISAAPSPLRYATARSCSPRRAARTGNYKGTLMEPTTDRKAIIEAIQKAPMLSPNASRLLQVTSTRDHEMAEVIEIVKTDAHLTARVLKIVNSAAFGLLYEITSIERAVNYLGERMVVGLAIGDCASQLFQKPMEGYDGAQGSLWQHDLLTAIASREVAAYCTEPLNRDLAFTA</sequence>
<comment type="caution">
    <text evidence="2">The sequence shown here is derived from an EMBL/GenBank/DDBJ whole genome shotgun (WGS) entry which is preliminary data.</text>
</comment>
<name>A0A831LF42_9BACT</name>
<dbReference type="InterPro" id="IPR013976">
    <property type="entry name" value="HDOD"/>
</dbReference>
<protein>
    <submittedName>
        <fullName evidence="2">HDOD domain-containing protein</fullName>
    </submittedName>
</protein>
<evidence type="ECO:0000259" key="1">
    <source>
        <dbReference type="PROSITE" id="PS51833"/>
    </source>
</evidence>
<dbReference type="PANTHER" id="PTHR33525">
    <property type="match status" value="1"/>
</dbReference>